<feature type="transmembrane region" description="Helical" evidence="1">
    <location>
        <begin position="192"/>
        <end position="216"/>
    </location>
</feature>
<gene>
    <name evidence="2" type="ORF">ANE_LOCUS23371</name>
</gene>
<proteinExistence type="predicted"/>
<keyword evidence="1" id="KW-0472">Membrane</keyword>
<protein>
    <submittedName>
        <fullName evidence="2">Uncharacterized protein</fullName>
    </submittedName>
</protein>
<reference evidence="2" key="1">
    <citation type="submission" date="2019-07" db="EMBL/GenBank/DDBJ databases">
        <authorList>
            <person name="Dittberner H."/>
        </authorList>
    </citation>
    <scope>NUCLEOTIDE SEQUENCE [LARGE SCALE GENOMIC DNA]</scope>
</reference>
<dbReference type="Proteomes" id="UP000489600">
    <property type="component" value="Unassembled WGS sequence"/>
</dbReference>
<name>A0A565CGZ5_9BRAS</name>
<dbReference type="EMBL" id="CABITT030000008">
    <property type="protein sequence ID" value="VVB12927.1"/>
    <property type="molecule type" value="Genomic_DNA"/>
</dbReference>
<evidence type="ECO:0000313" key="2">
    <source>
        <dbReference type="EMBL" id="VVB12927.1"/>
    </source>
</evidence>
<dbReference type="AlphaFoldDB" id="A0A565CGZ5"/>
<keyword evidence="1" id="KW-1133">Transmembrane helix</keyword>
<keyword evidence="3" id="KW-1185">Reference proteome</keyword>
<organism evidence="2 3">
    <name type="scientific">Arabis nemorensis</name>
    <dbReference type="NCBI Taxonomy" id="586526"/>
    <lineage>
        <taxon>Eukaryota</taxon>
        <taxon>Viridiplantae</taxon>
        <taxon>Streptophyta</taxon>
        <taxon>Embryophyta</taxon>
        <taxon>Tracheophyta</taxon>
        <taxon>Spermatophyta</taxon>
        <taxon>Magnoliopsida</taxon>
        <taxon>eudicotyledons</taxon>
        <taxon>Gunneridae</taxon>
        <taxon>Pentapetalae</taxon>
        <taxon>rosids</taxon>
        <taxon>malvids</taxon>
        <taxon>Brassicales</taxon>
        <taxon>Brassicaceae</taxon>
        <taxon>Arabideae</taxon>
        <taxon>Arabis</taxon>
    </lineage>
</organism>
<evidence type="ECO:0000313" key="3">
    <source>
        <dbReference type="Proteomes" id="UP000489600"/>
    </source>
</evidence>
<sequence length="278" mass="32257">MAVTLIGSPCSRWSLVADHEQDSVRRNQPPSLGALLRFWMFFPGWWECFCISGLNISDVLYGIWAAISVPYHARVDRVISRRDRFDYIRILLNYEDHTAIDSYLGELRYGKSTCSDQCDFLRSSLMNKRNQFWISLSGGNHTNLSLVITVIRRFINQGDLIGVLMISQFYLANHLQKEKLRSHLFHHDRTKMVSLTFQNLILSIFIIASLIMAYFGKMVAPRDKRKRLSPIQMPDFDDSAIIKQFEKTLVGRVLNPTVSKLSLRSYRRCGKVRIESRD</sequence>
<keyword evidence="1" id="KW-0812">Transmembrane</keyword>
<accession>A0A565CGZ5</accession>
<evidence type="ECO:0000256" key="1">
    <source>
        <dbReference type="SAM" id="Phobius"/>
    </source>
</evidence>
<comment type="caution">
    <text evidence="2">The sequence shown here is derived from an EMBL/GenBank/DDBJ whole genome shotgun (WGS) entry which is preliminary data.</text>
</comment>